<dbReference type="GO" id="GO:0008276">
    <property type="term" value="F:protein methyltransferase activity"/>
    <property type="evidence" value="ECO:0007669"/>
    <property type="project" value="TreeGrafter"/>
</dbReference>
<sequence>MKDEVFIEVILDIPRERSLEVTPLLDNGILEKMTGYFEVLYEEGLRSDRSVMKLYFPAGYSMARWDLESLLLSIGFDDYVIAESSVNRQNYMEAYKEHYEPLRLSEHFGVVPNWHRGTPKESEFVAQFSDGFIPLYLDPGLAFGTGRHATTQMMVQFIDAHCFEGKTVLDAGCGSGILALAALKKGAKYATGFDIDGNAVNASRENLLENGIAPDRFEILEGGWDLPQIQSRRYDVILANITMNIFVEYRRIIDGLNCDRLVVSGVLEEARDAFMRLFGESWNCHEQKTDDGWILLDLHRQEH</sequence>
<evidence type="ECO:0000313" key="4">
    <source>
        <dbReference type="Proteomes" id="UP000460298"/>
    </source>
</evidence>
<evidence type="ECO:0000256" key="1">
    <source>
        <dbReference type="ARBA" id="ARBA00022603"/>
    </source>
</evidence>
<dbReference type="SUPFAM" id="SSF53335">
    <property type="entry name" value="S-adenosyl-L-methionine-dependent methyltransferases"/>
    <property type="match status" value="1"/>
</dbReference>
<comment type="caution">
    <text evidence="3">The sequence shown here is derived from an EMBL/GenBank/DDBJ whole genome shotgun (WGS) entry which is preliminary data.</text>
</comment>
<proteinExistence type="predicted"/>
<dbReference type="Proteomes" id="UP000460298">
    <property type="component" value="Unassembled WGS sequence"/>
</dbReference>
<dbReference type="PANTHER" id="PTHR43648">
    <property type="entry name" value="ELECTRON TRANSFER FLAVOPROTEIN BETA SUBUNIT LYSINE METHYLTRANSFERASE"/>
    <property type="match status" value="1"/>
</dbReference>
<dbReference type="InterPro" id="IPR050078">
    <property type="entry name" value="Ribosomal_L11_MeTrfase_PrmA"/>
</dbReference>
<organism evidence="3 4">
    <name type="scientific">Leptonema illini</name>
    <dbReference type="NCBI Taxonomy" id="183"/>
    <lineage>
        <taxon>Bacteria</taxon>
        <taxon>Pseudomonadati</taxon>
        <taxon>Spirochaetota</taxon>
        <taxon>Spirochaetia</taxon>
        <taxon>Leptospirales</taxon>
        <taxon>Leptospiraceae</taxon>
        <taxon>Leptonema</taxon>
    </lineage>
</organism>
<dbReference type="InterPro" id="IPR029063">
    <property type="entry name" value="SAM-dependent_MTases_sf"/>
</dbReference>
<dbReference type="AlphaFoldDB" id="A0A833H533"/>
<dbReference type="PANTHER" id="PTHR43648:SF1">
    <property type="entry name" value="ELECTRON TRANSFER FLAVOPROTEIN BETA SUBUNIT LYSINE METHYLTRANSFERASE"/>
    <property type="match status" value="1"/>
</dbReference>
<gene>
    <name evidence="3" type="ORF">F9K24_00390</name>
</gene>
<dbReference type="Pfam" id="PF06325">
    <property type="entry name" value="PrmA"/>
    <property type="match status" value="1"/>
</dbReference>
<protein>
    <submittedName>
        <fullName evidence="3">Methyltransferase</fullName>
    </submittedName>
</protein>
<dbReference type="CDD" id="cd02440">
    <property type="entry name" value="AdoMet_MTases"/>
    <property type="match status" value="1"/>
</dbReference>
<keyword evidence="2 3" id="KW-0808">Transferase</keyword>
<dbReference type="GO" id="GO:0032259">
    <property type="term" value="P:methylation"/>
    <property type="evidence" value="ECO:0007669"/>
    <property type="project" value="UniProtKB-KW"/>
</dbReference>
<dbReference type="Gene3D" id="3.40.50.150">
    <property type="entry name" value="Vaccinia Virus protein VP39"/>
    <property type="match status" value="1"/>
</dbReference>
<keyword evidence="1 3" id="KW-0489">Methyltransferase</keyword>
<name>A0A833H533_9LEPT</name>
<reference evidence="3 4" key="1">
    <citation type="submission" date="2019-10" db="EMBL/GenBank/DDBJ databases">
        <title>Extracellular Electron Transfer in a Candidatus Methanoperedens spp. Enrichment Culture.</title>
        <authorList>
            <person name="Berger S."/>
            <person name="Rangel Shaw D."/>
            <person name="Berben T."/>
            <person name="In 'T Zandt M."/>
            <person name="Frank J."/>
            <person name="Reimann J."/>
            <person name="Jetten M.S.M."/>
            <person name="Welte C.U."/>
        </authorList>
    </citation>
    <scope>NUCLEOTIDE SEQUENCE [LARGE SCALE GENOMIC DNA]</scope>
    <source>
        <strain evidence="3">SB12</strain>
    </source>
</reference>
<evidence type="ECO:0000313" key="3">
    <source>
        <dbReference type="EMBL" id="KAB2935219.1"/>
    </source>
</evidence>
<accession>A0A833H533</accession>
<evidence type="ECO:0000256" key="2">
    <source>
        <dbReference type="ARBA" id="ARBA00022679"/>
    </source>
</evidence>
<dbReference type="EMBL" id="WBUI01000001">
    <property type="protein sequence ID" value="KAB2935219.1"/>
    <property type="molecule type" value="Genomic_DNA"/>
</dbReference>